<accession>A0A1Y2DAF4</accession>
<comment type="caution">
    <text evidence="3">The sequence shown here is derived from an EMBL/GenBank/DDBJ whole genome shotgun (WGS) entry which is preliminary data.</text>
</comment>
<dbReference type="PANTHER" id="PTHR13847">
    <property type="entry name" value="SARCOSINE DEHYDROGENASE-RELATED"/>
    <property type="match status" value="1"/>
</dbReference>
<proteinExistence type="predicted"/>
<dbReference type="Gene3D" id="3.50.50.60">
    <property type="entry name" value="FAD/NAD(P)-binding domain"/>
    <property type="match status" value="1"/>
</dbReference>
<feature type="region of interest" description="Disordered" evidence="1">
    <location>
        <begin position="407"/>
        <end position="436"/>
    </location>
</feature>
<feature type="domain" description="FAD dependent oxidoreductase" evidence="2">
    <location>
        <begin position="70"/>
        <end position="402"/>
    </location>
</feature>
<dbReference type="GeneID" id="63778767"/>
<evidence type="ECO:0000256" key="1">
    <source>
        <dbReference type="SAM" id="MobiDB-lite"/>
    </source>
</evidence>
<dbReference type="Pfam" id="PF01266">
    <property type="entry name" value="DAO"/>
    <property type="match status" value="1"/>
</dbReference>
<dbReference type="EMBL" id="MCFJ01000024">
    <property type="protein sequence ID" value="ORY56086.1"/>
    <property type="molecule type" value="Genomic_DNA"/>
</dbReference>
<keyword evidence="4" id="KW-1185">Reference proteome</keyword>
<dbReference type="OrthoDB" id="429143at2759"/>
<dbReference type="SUPFAM" id="SSF51905">
    <property type="entry name" value="FAD/NAD(P)-binding domain"/>
    <property type="match status" value="1"/>
</dbReference>
<name>A0A1Y2DAF4_9PEZI</name>
<protein>
    <submittedName>
        <fullName evidence="3">FAD dependent oxidoreductase-domain-containing protein</fullName>
    </submittedName>
</protein>
<evidence type="ECO:0000259" key="2">
    <source>
        <dbReference type="Pfam" id="PF01266"/>
    </source>
</evidence>
<evidence type="ECO:0000313" key="3">
    <source>
        <dbReference type="EMBL" id="ORY56086.1"/>
    </source>
</evidence>
<dbReference type="InParanoid" id="A0A1Y2DAF4"/>
<dbReference type="STRING" id="1141098.A0A1Y2DAF4"/>
<organism evidence="3 4">
    <name type="scientific">Pseudomassariella vexata</name>
    <dbReference type="NCBI Taxonomy" id="1141098"/>
    <lineage>
        <taxon>Eukaryota</taxon>
        <taxon>Fungi</taxon>
        <taxon>Dikarya</taxon>
        <taxon>Ascomycota</taxon>
        <taxon>Pezizomycotina</taxon>
        <taxon>Sordariomycetes</taxon>
        <taxon>Xylariomycetidae</taxon>
        <taxon>Amphisphaeriales</taxon>
        <taxon>Pseudomassariaceae</taxon>
        <taxon>Pseudomassariella</taxon>
    </lineage>
</organism>
<gene>
    <name evidence="3" type="ORF">BCR38DRAFT_461751</name>
</gene>
<sequence>MGNLLSRLKTLYFGLEYLLDLNKTLNHVLTRASAPPGLPVPNPTPSYWLEDPPFPDLVHLQSPTLPSRADIVIIGSGITGAAVARSILQECLRKGQTRQIVVLEARTLCSGATGRNRGHMKASPQELFADMRGRHGEERAAATTRFQLVHVGVLTRLCRQEGWEAVERREVTTADLFLDDEGREKRMEEVEELRRWVPELRMDVLGAEEAREKFGVNDYVQGAISYPTGALWPYRLVSSAWNDLLTKFLKSISLEMVTPVLSIYPSSTEGYAYEVVTTRGTIHCDHVVHATNAFASHVLGHMTAQHPGTRFPNFDGRLSWSVIYEKAYDYVTQRPMTTYGMPGDIMLGGGFNRGRDQGLDHIGRWDDSQPRWGDDREGWRVKKAWVGCIAFTGDGMPFVGRLDPELTGWRPGRKSTGNGVEPGDEREDLPDAPGRLPGKVVDWFPAELKPSLERVKRADLSNLVKYAP</sequence>
<dbReference type="PANTHER" id="PTHR13847:SF213">
    <property type="entry name" value="DEPENDENT OXIDOREDUCTASE, PUTATIVE-RELATED"/>
    <property type="match status" value="1"/>
</dbReference>
<dbReference type="Proteomes" id="UP000193689">
    <property type="component" value="Unassembled WGS sequence"/>
</dbReference>
<dbReference type="InterPro" id="IPR036188">
    <property type="entry name" value="FAD/NAD-bd_sf"/>
</dbReference>
<dbReference type="AlphaFoldDB" id="A0A1Y2DAF4"/>
<dbReference type="InterPro" id="IPR006076">
    <property type="entry name" value="FAD-dep_OxRdtase"/>
</dbReference>
<dbReference type="Gene3D" id="3.30.9.10">
    <property type="entry name" value="D-Amino Acid Oxidase, subunit A, domain 2"/>
    <property type="match status" value="1"/>
</dbReference>
<reference evidence="3 4" key="1">
    <citation type="submission" date="2016-07" db="EMBL/GenBank/DDBJ databases">
        <title>Pervasive Adenine N6-methylation of Active Genes in Fungi.</title>
        <authorList>
            <consortium name="DOE Joint Genome Institute"/>
            <person name="Mondo S.J."/>
            <person name="Dannebaum R.O."/>
            <person name="Kuo R.C."/>
            <person name="Labutti K."/>
            <person name="Haridas S."/>
            <person name="Kuo A."/>
            <person name="Salamov A."/>
            <person name="Ahrendt S.R."/>
            <person name="Lipzen A."/>
            <person name="Sullivan W."/>
            <person name="Andreopoulos W.B."/>
            <person name="Clum A."/>
            <person name="Lindquist E."/>
            <person name="Daum C."/>
            <person name="Ramamoorthy G.K."/>
            <person name="Gryganskyi A."/>
            <person name="Culley D."/>
            <person name="Magnuson J.K."/>
            <person name="James T.Y."/>
            <person name="O'Malley M.A."/>
            <person name="Stajich J.E."/>
            <person name="Spatafora J.W."/>
            <person name="Visel A."/>
            <person name="Grigoriev I.V."/>
        </authorList>
    </citation>
    <scope>NUCLEOTIDE SEQUENCE [LARGE SCALE GENOMIC DNA]</scope>
    <source>
        <strain evidence="3 4">CBS 129021</strain>
    </source>
</reference>
<dbReference type="RefSeq" id="XP_040709932.1">
    <property type="nucleotide sequence ID" value="XM_040862555.1"/>
</dbReference>
<evidence type="ECO:0000313" key="4">
    <source>
        <dbReference type="Proteomes" id="UP000193689"/>
    </source>
</evidence>
<dbReference type="GO" id="GO:0005737">
    <property type="term" value="C:cytoplasm"/>
    <property type="evidence" value="ECO:0007669"/>
    <property type="project" value="TreeGrafter"/>
</dbReference>